<proteinExistence type="predicted"/>
<keyword evidence="1" id="KW-0472">Membrane</keyword>
<feature type="transmembrane region" description="Helical" evidence="1">
    <location>
        <begin position="80"/>
        <end position="100"/>
    </location>
</feature>
<protein>
    <submittedName>
        <fullName evidence="2">Uncharacterized protein</fullName>
    </submittedName>
</protein>
<name>Q891E2_CLOTE</name>
<evidence type="ECO:0000256" key="1">
    <source>
        <dbReference type="SAM" id="Phobius"/>
    </source>
</evidence>
<keyword evidence="1" id="KW-0812">Transmembrane</keyword>
<accession>Q891E2</accession>
<dbReference type="EMBL" id="AE015927">
    <property type="protein sequence ID" value="AAO36903.1"/>
    <property type="molecule type" value="Genomic_DNA"/>
</dbReference>
<sequence>MLFYFYLLYLHNILCSKNVYFHIHTLNLQTFQMSLNYFFPLKKPINPETLILGSIDTGIWIWSLHTFASMISTPFHSHNILSIFPISFFLSPYISFLLYLGANTI</sequence>
<keyword evidence="1" id="KW-1133">Transmembrane helix</keyword>
<dbReference type="Proteomes" id="UP000001412">
    <property type="component" value="Chromosome"/>
</dbReference>
<dbReference type="HOGENOM" id="CLU_2231966_0_0_9"/>
<keyword evidence="3" id="KW-1185">Reference proteome</keyword>
<evidence type="ECO:0000313" key="2">
    <source>
        <dbReference type="EMBL" id="AAO36903.1"/>
    </source>
</evidence>
<organism evidence="2 3">
    <name type="scientific">Clostridium tetani (strain Massachusetts / E88)</name>
    <dbReference type="NCBI Taxonomy" id="212717"/>
    <lineage>
        <taxon>Bacteria</taxon>
        <taxon>Bacillati</taxon>
        <taxon>Bacillota</taxon>
        <taxon>Clostridia</taxon>
        <taxon>Eubacteriales</taxon>
        <taxon>Clostridiaceae</taxon>
        <taxon>Clostridium</taxon>
    </lineage>
</organism>
<dbReference type="AlphaFoldDB" id="Q891E2"/>
<gene>
    <name evidence="2" type="ordered locus">CTC_02437</name>
</gene>
<evidence type="ECO:0000313" key="3">
    <source>
        <dbReference type="Proteomes" id="UP000001412"/>
    </source>
</evidence>
<dbReference type="KEGG" id="ctc:CTC_02437"/>
<reference evidence="2 3" key="1">
    <citation type="journal article" date="2003" name="Proc. Natl. Acad. Sci. U.S.A.">
        <title>The genome sequence of Clostridium tetani, the causative agent of tetanus disease.</title>
        <authorList>
            <person name="Brueggemann H."/>
            <person name="Baumer S."/>
            <person name="Fricke W.F."/>
            <person name="Wiezer A."/>
            <person name="Liesegang H."/>
            <person name="Decker I."/>
            <person name="Herzberg C."/>
            <person name="Martinez-Arias R."/>
            <person name="Merkl R."/>
            <person name="Henne A."/>
            <person name="Gottschalk G."/>
        </authorList>
    </citation>
    <scope>NUCLEOTIDE SEQUENCE [LARGE SCALE GENOMIC DNA]</scope>
    <source>
        <strain evidence="3">Massachusetts / E88</strain>
    </source>
</reference>